<dbReference type="eggNOG" id="KOG1890">
    <property type="taxonomic scope" value="Eukaryota"/>
</dbReference>
<dbReference type="OrthoDB" id="405996at2759"/>
<proteinExistence type="predicted"/>
<evidence type="ECO:0000313" key="4">
    <source>
        <dbReference type="EMBL" id="EGG12950.1"/>
    </source>
</evidence>
<feature type="region of interest" description="Disordered" evidence="1">
    <location>
        <begin position="241"/>
        <end position="280"/>
    </location>
</feature>
<dbReference type="Proteomes" id="UP000001072">
    <property type="component" value="Unassembled WGS sequence"/>
</dbReference>
<dbReference type="Pfam" id="PF02383">
    <property type="entry name" value="Syja_N"/>
    <property type="match status" value="1"/>
</dbReference>
<evidence type="ECO:0000256" key="1">
    <source>
        <dbReference type="SAM" id="MobiDB-lite"/>
    </source>
</evidence>
<dbReference type="EMBL" id="GL883090">
    <property type="protein sequence ID" value="EGG12950.1"/>
    <property type="molecule type" value="Genomic_DNA"/>
</dbReference>
<feature type="compositionally biased region" description="Low complexity" evidence="1">
    <location>
        <begin position="324"/>
        <end position="347"/>
    </location>
</feature>
<evidence type="ECO:0000259" key="2">
    <source>
        <dbReference type="PROSITE" id="PS50275"/>
    </source>
</evidence>
<dbReference type="HOGENOM" id="CLU_006249_0_0_1"/>
<evidence type="ECO:0008006" key="6">
    <source>
        <dbReference type="Google" id="ProtNLM"/>
    </source>
</evidence>
<dbReference type="Pfam" id="PF12456">
    <property type="entry name" value="hSac2"/>
    <property type="match status" value="1"/>
</dbReference>
<organism evidence="5">
    <name type="scientific">Melampsora larici-populina (strain 98AG31 / pathotype 3-4-7)</name>
    <name type="common">Poplar leaf rust fungus</name>
    <dbReference type="NCBI Taxonomy" id="747676"/>
    <lineage>
        <taxon>Eukaryota</taxon>
        <taxon>Fungi</taxon>
        <taxon>Dikarya</taxon>
        <taxon>Basidiomycota</taxon>
        <taxon>Pucciniomycotina</taxon>
        <taxon>Pucciniomycetes</taxon>
        <taxon>Pucciniales</taxon>
        <taxon>Melampsoraceae</taxon>
        <taxon>Melampsora</taxon>
    </lineage>
</organism>
<dbReference type="GO" id="GO:0043812">
    <property type="term" value="F:phosphatidylinositol-4-phosphate phosphatase activity"/>
    <property type="evidence" value="ECO:0007669"/>
    <property type="project" value="TreeGrafter"/>
</dbReference>
<dbReference type="PANTHER" id="PTHR45662:SF7">
    <property type="entry name" value="SACI DOMAIN PROTEIN (AFU_ORTHOLOGUE AFUA_1G15890)"/>
    <property type="match status" value="1"/>
</dbReference>
<feature type="domain" description="SAC" evidence="2">
    <location>
        <begin position="298"/>
        <end position="686"/>
    </location>
</feature>
<dbReference type="PROSITE" id="PS50275">
    <property type="entry name" value="SAC"/>
    <property type="match status" value="1"/>
</dbReference>
<dbReference type="RefSeq" id="XP_007403888.1">
    <property type="nucleotide sequence ID" value="XM_007403826.1"/>
</dbReference>
<name>F4R4S1_MELLP</name>
<dbReference type="GO" id="GO:0005783">
    <property type="term" value="C:endoplasmic reticulum"/>
    <property type="evidence" value="ECO:0007669"/>
    <property type="project" value="TreeGrafter"/>
</dbReference>
<dbReference type="AlphaFoldDB" id="F4R4S1"/>
<evidence type="ECO:0000259" key="3">
    <source>
        <dbReference type="PROSITE" id="PS51791"/>
    </source>
</evidence>
<dbReference type="VEuPathDB" id="FungiDB:MELLADRAFT_87169"/>
<accession>F4R4S1</accession>
<dbReference type="InterPro" id="IPR002013">
    <property type="entry name" value="SAC_dom"/>
</dbReference>
<evidence type="ECO:0000313" key="5">
    <source>
        <dbReference type="Proteomes" id="UP000001072"/>
    </source>
</evidence>
<feature type="domain" description="HSac2" evidence="3">
    <location>
        <begin position="757"/>
        <end position="922"/>
    </location>
</feature>
<dbReference type="InParanoid" id="F4R4S1"/>
<dbReference type="GO" id="GO:0046856">
    <property type="term" value="P:phosphatidylinositol dephosphorylation"/>
    <property type="evidence" value="ECO:0007669"/>
    <property type="project" value="TreeGrafter"/>
</dbReference>
<protein>
    <recommendedName>
        <fullName evidence="6">SAC domain-containing protein</fullName>
    </recommendedName>
</protein>
<feature type="compositionally biased region" description="Polar residues" evidence="1">
    <location>
        <begin position="259"/>
        <end position="272"/>
    </location>
</feature>
<dbReference type="KEGG" id="mlr:MELLADRAFT_87169"/>
<gene>
    <name evidence="4" type="ORF">MELLADRAFT_87169</name>
</gene>
<dbReference type="InterPro" id="IPR034753">
    <property type="entry name" value="hSac2"/>
</dbReference>
<sequence>MASLPTSSNQTETLSILPRHISIYLTSQNIIIKPGRLKETEPAKVASFEYHPQSALEVIEKWNEPSSSLSSDSSLIKAEFDGLVGILKLFHDSYLILISSQSISGSFKAFQNKKIYNIKHVIALPLNHRKATLILKDYLKRKSPVDFTSPSNTINQNLLVDLPSESDESSDPETSSPSPPEADEDPPPVLIDSLSKDHIIPSTASARKISLGRLFWKPKPNRASRSVSVQVSKEDLLTVPEHDKPSASIPVTPLLSSDPVPNTPITVTSPSQEDSKVESKTHDSAARLTLDLKIMKELCAELSHGGMYYALDWDLTHRLQAQSKSSQRESVSSDVAISSSSGIAGDSKQTDQELAQDPQAAQYLYQQADRRFWWNHHMIEPFIQAGLNSLIYVIIQGYVESTTIYFPIPIRSSTSKATDSQVEVNDLHPIEFGIISRRSIERHGLRYQRRGIDLNGSTANFVETECLMGSHLFKDPHQDQLWSFVQIRGSIPLFWNQTPWALKPPPVLEGTQIENLDALRKHFITQTHRYGDILIVCLAEKTGNEGKLVNEYEHQVEVLNQQPSTTDLRSNIKYLGWDFHKECKGMHYEKISNLMDESLDELLKHGYFSSDGKLQTGVIRTSCIDCLDRTNVVQARFSKEILNQFLIHLGLPDHPSNSPNSDGGMDVSFNEMWANNGDQISKQYAGTSALKGDFVRTGKRDWRGIVNDATNSVARMWLNSMTDFFKQTVLDYALGVNHATFSQFQDSLNVTDPGQLLRLSKVRSIAIDTASQYVLPEGESKISGWSLLTPLQPNTKQCSEGLIERVVLLSNKAIYVVNYDYGLQKVEEFTRIGLDDIIKIQRGVYITSCLEESEKDEKENYGFVIHYDMMGRSQKATELGNQRTNELKETIVERIISFKVIRSSSSDHQNEKSCEEISLEILKMIESIDVERFQDKIFVECILSLEEVEKMTSLLARVTRGVRHLIW</sequence>
<feature type="region of interest" description="Disordered" evidence="1">
    <location>
        <begin position="163"/>
        <end position="193"/>
    </location>
</feature>
<dbReference type="PROSITE" id="PS51791">
    <property type="entry name" value="HSAC2"/>
    <property type="match status" value="1"/>
</dbReference>
<dbReference type="STRING" id="747676.F4R4S1"/>
<dbReference type="GeneID" id="18934414"/>
<keyword evidence="5" id="KW-1185">Reference proteome</keyword>
<reference evidence="5" key="1">
    <citation type="journal article" date="2011" name="Proc. Natl. Acad. Sci. U.S.A.">
        <title>Obligate biotrophy features unraveled by the genomic analysis of rust fungi.</title>
        <authorList>
            <person name="Duplessis S."/>
            <person name="Cuomo C.A."/>
            <person name="Lin Y.-C."/>
            <person name="Aerts A."/>
            <person name="Tisserant E."/>
            <person name="Veneault-Fourrey C."/>
            <person name="Joly D.L."/>
            <person name="Hacquard S."/>
            <person name="Amselem J."/>
            <person name="Cantarel B.L."/>
            <person name="Chiu R."/>
            <person name="Coutinho P.M."/>
            <person name="Feau N."/>
            <person name="Field M."/>
            <person name="Frey P."/>
            <person name="Gelhaye E."/>
            <person name="Goldberg J."/>
            <person name="Grabherr M.G."/>
            <person name="Kodira C.D."/>
            <person name="Kohler A."/>
            <person name="Kuees U."/>
            <person name="Lindquist E.A."/>
            <person name="Lucas S.M."/>
            <person name="Mago R."/>
            <person name="Mauceli E."/>
            <person name="Morin E."/>
            <person name="Murat C."/>
            <person name="Pangilinan J.L."/>
            <person name="Park R."/>
            <person name="Pearson M."/>
            <person name="Quesneville H."/>
            <person name="Rouhier N."/>
            <person name="Sakthikumar S."/>
            <person name="Salamov A.A."/>
            <person name="Schmutz J."/>
            <person name="Selles B."/>
            <person name="Shapiro H."/>
            <person name="Tanguay P."/>
            <person name="Tuskan G.A."/>
            <person name="Henrissat B."/>
            <person name="Van de Peer Y."/>
            <person name="Rouze P."/>
            <person name="Ellis J.G."/>
            <person name="Dodds P.N."/>
            <person name="Schein J.E."/>
            <person name="Zhong S."/>
            <person name="Hamelin R.C."/>
            <person name="Grigoriev I.V."/>
            <person name="Szabo L.J."/>
            <person name="Martin F."/>
        </authorList>
    </citation>
    <scope>NUCLEOTIDE SEQUENCE [LARGE SCALE GENOMIC DNA]</scope>
    <source>
        <strain evidence="5">98AG31 / pathotype 3-4-7</strain>
    </source>
</reference>
<dbReference type="InterPro" id="IPR022158">
    <property type="entry name" value="Inositol_phosphatase"/>
</dbReference>
<feature type="region of interest" description="Disordered" evidence="1">
    <location>
        <begin position="324"/>
        <end position="355"/>
    </location>
</feature>
<dbReference type="PANTHER" id="PTHR45662">
    <property type="entry name" value="PHOSPHATIDYLINOSITIDE PHOSPHATASE SAC1"/>
    <property type="match status" value="1"/>
</dbReference>